<dbReference type="GO" id="GO:0046034">
    <property type="term" value="P:ATP metabolic process"/>
    <property type="evidence" value="ECO:0007669"/>
    <property type="project" value="InterPro"/>
</dbReference>
<proteinExistence type="inferred from homology"/>
<evidence type="ECO:0000259" key="8">
    <source>
        <dbReference type="Pfam" id="PF16886"/>
    </source>
</evidence>
<dbReference type="Gene3D" id="2.40.50.100">
    <property type="match status" value="1"/>
</dbReference>
<evidence type="ECO:0000256" key="6">
    <source>
        <dbReference type="ARBA" id="ARBA00023065"/>
    </source>
</evidence>
<dbReference type="SUPFAM" id="SSF52540">
    <property type="entry name" value="P-loop containing nucleoside triphosphate hydrolases"/>
    <property type="match status" value="1"/>
</dbReference>
<feature type="non-terminal residue" evidence="9">
    <location>
        <position position="250"/>
    </location>
</feature>
<evidence type="ECO:0008006" key="10">
    <source>
        <dbReference type="Google" id="ProtNLM"/>
    </source>
</evidence>
<accession>X1GI38</accession>
<keyword evidence="2" id="KW-0813">Transport</keyword>
<protein>
    <recommendedName>
        <fullName evidence="10">ATPase F1/V1/A1 complex alpha/beta subunit nucleotide-binding domain-containing protein</fullName>
    </recommendedName>
</protein>
<comment type="similarity">
    <text evidence="1">Belongs to the ATPase alpha/beta chains family.</text>
</comment>
<evidence type="ECO:0000313" key="9">
    <source>
        <dbReference type="EMBL" id="GAH32688.1"/>
    </source>
</evidence>
<feature type="domain" description="ATPase F1/V1/A1 complex alpha/beta subunit nucleotide-binding" evidence="7">
    <location>
        <begin position="88"/>
        <end position="248"/>
    </location>
</feature>
<evidence type="ECO:0000259" key="7">
    <source>
        <dbReference type="Pfam" id="PF00006"/>
    </source>
</evidence>
<keyword evidence="3" id="KW-0547">Nucleotide-binding</keyword>
<keyword evidence="6" id="KW-0406">Ion transport</keyword>
<dbReference type="GO" id="GO:0046961">
    <property type="term" value="F:proton-transporting ATPase activity, rotational mechanism"/>
    <property type="evidence" value="ECO:0007669"/>
    <property type="project" value="InterPro"/>
</dbReference>
<dbReference type="Pfam" id="PF00006">
    <property type="entry name" value="ATP-synt_ab"/>
    <property type="match status" value="1"/>
</dbReference>
<dbReference type="InterPro" id="IPR027417">
    <property type="entry name" value="P-loop_NTPase"/>
</dbReference>
<gene>
    <name evidence="9" type="ORF">S03H2_21909</name>
</gene>
<dbReference type="Pfam" id="PF16886">
    <property type="entry name" value="ATP-synt_ab_Xtn"/>
    <property type="match status" value="1"/>
</dbReference>
<name>X1GI38_9ZZZZ</name>
<evidence type="ECO:0000256" key="1">
    <source>
        <dbReference type="ARBA" id="ARBA00008936"/>
    </source>
</evidence>
<evidence type="ECO:0000256" key="2">
    <source>
        <dbReference type="ARBA" id="ARBA00022448"/>
    </source>
</evidence>
<dbReference type="PANTHER" id="PTHR43607:SF1">
    <property type="entry name" value="H(+)-TRANSPORTING TWO-SECTOR ATPASE"/>
    <property type="match status" value="1"/>
</dbReference>
<dbReference type="PANTHER" id="PTHR43607">
    <property type="entry name" value="V-TYPE PROTON ATPASE CATALYTIC SUBUNIT A"/>
    <property type="match status" value="1"/>
</dbReference>
<evidence type="ECO:0000256" key="3">
    <source>
        <dbReference type="ARBA" id="ARBA00022741"/>
    </source>
</evidence>
<dbReference type="InterPro" id="IPR022878">
    <property type="entry name" value="V-ATPase_asu"/>
</dbReference>
<dbReference type="InterPro" id="IPR031686">
    <property type="entry name" value="ATP-synth_a_Xtn"/>
</dbReference>
<reference evidence="9" key="1">
    <citation type="journal article" date="2014" name="Front. Microbiol.">
        <title>High frequency of phylogenetically diverse reductive dehalogenase-homologous genes in deep subseafloor sedimentary metagenomes.</title>
        <authorList>
            <person name="Kawai M."/>
            <person name="Futagami T."/>
            <person name="Toyoda A."/>
            <person name="Takaki Y."/>
            <person name="Nishi S."/>
            <person name="Hori S."/>
            <person name="Arai W."/>
            <person name="Tsubouchi T."/>
            <person name="Morono Y."/>
            <person name="Uchiyama I."/>
            <person name="Ito T."/>
            <person name="Fujiyama A."/>
            <person name="Inagaki F."/>
            <person name="Takami H."/>
        </authorList>
    </citation>
    <scope>NUCLEOTIDE SEQUENCE</scope>
    <source>
        <strain evidence="9">Expedition CK06-06</strain>
    </source>
</reference>
<feature type="domain" description="ATPsynthase alpha/beta subunit barrel-sandwich" evidence="8">
    <location>
        <begin position="2"/>
        <end position="69"/>
    </location>
</feature>
<keyword evidence="5" id="KW-1278">Translocase</keyword>
<evidence type="ECO:0000256" key="5">
    <source>
        <dbReference type="ARBA" id="ARBA00022967"/>
    </source>
</evidence>
<dbReference type="AlphaFoldDB" id="X1GI38"/>
<dbReference type="InterPro" id="IPR000194">
    <property type="entry name" value="ATPase_F1/V1/A1_a/bsu_nucl-bd"/>
</dbReference>
<dbReference type="Gene3D" id="3.40.50.12240">
    <property type="match status" value="1"/>
</dbReference>
<organism evidence="9">
    <name type="scientific">marine sediment metagenome</name>
    <dbReference type="NCBI Taxonomy" id="412755"/>
    <lineage>
        <taxon>unclassified sequences</taxon>
        <taxon>metagenomes</taxon>
        <taxon>ecological metagenomes</taxon>
    </lineage>
</organism>
<dbReference type="EMBL" id="BARU01011722">
    <property type="protein sequence ID" value="GAH32688.1"/>
    <property type="molecule type" value="Genomic_DNA"/>
</dbReference>
<evidence type="ECO:0000256" key="4">
    <source>
        <dbReference type="ARBA" id="ARBA00022840"/>
    </source>
</evidence>
<keyword evidence="4" id="KW-0067">ATP-binding</keyword>
<dbReference type="GO" id="GO:0005524">
    <property type="term" value="F:ATP binding"/>
    <property type="evidence" value="ECO:0007669"/>
    <property type="project" value="UniProtKB-KW"/>
</dbReference>
<comment type="caution">
    <text evidence="9">The sequence shown here is derived from an EMBL/GenBank/DDBJ whole genome shotgun (WGS) entry which is preliminary data.</text>
</comment>
<sequence>MDDSLSSGDEIGTVQETSFFKHKIMIPPENSGILSFIADEGDYTIVDEIYTLKKDNVEKSFCMLQKWPVTMSKPYSSKDQPSEPLLTGLRIVDLLFPIAKGGTFAVPGGFGTGKTIISQHITKFCNAEICVFIGCGEPGNEIANFLKQFTETIDPKTGRPLLEHIILIANTSNMPVSAREASLFSGITIAEYFRDMGYDVAVVADSISRWAESLREISGLLEEMPAEEGYPAYLPSKLSSFFERAGVITT</sequence>